<dbReference type="RefSeq" id="WP_207288913.1">
    <property type="nucleotide sequence ID" value="NZ_CP071462.1"/>
</dbReference>
<feature type="compositionally biased region" description="Polar residues" evidence="1">
    <location>
        <begin position="270"/>
        <end position="281"/>
    </location>
</feature>
<organism evidence="2 3">
    <name type="scientific">Haloterrigena alkaliphila</name>
    <dbReference type="NCBI Taxonomy" id="2816475"/>
    <lineage>
        <taxon>Archaea</taxon>
        <taxon>Methanobacteriati</taxon>
        <taxon>Methanobacteriota</taxon>
        <taxon>Stenosarchaea group</taxon>
        <taxon>Halobacteria</taxon>
        <taxon>Halobacteriales</taxon>
        <taxon>Natrialbaceae</taxon>
        <taxon>Haloterrigena</taxon>
    </lineage>
</organism>
<proteinExistence type="predicted"/>
<feature type="compositionally biased region" description="Polar residues" evidence="1">
    <location>
        <begin position="242"/>
        <end position="251"/>
    </location>
</feature>
<keyword evidence="3" id="KW-1185">Reference proteome</keyword>
<protein>
    <submittedName>
        <fullName evidence="2">Uncharacterized protein</fullName>
    </submittedName>
</protein>
<dbReference type="EMBL" id="CP071462">
    <property type="protein sequence ID" value="QSW99305.1"/>
    <property type="molecule type" value="Genomic_DNA"/>
</dbReference>
<feature type="region of interest" description="Disordered" evidence="1">
    <location>
        <begin position="236"/>
        <end position="340"/>
    </location>
</feature>
<dbReference type="GeneID" id="63189308"/>
<dbReference type="Proteomes" id="UP000663203">
    <property type="component" value="Chromosome"/>
</dbReference>
<sequence length="340" mass="37606">MSDETTDDESFDALLDDAEDCLANLDECLGGVENVDDLDDSTLESVLGDVETLARVVRETEDLLEAIDLSELPEAVDGDELLEAIELGDIPEVLADDEQGASDLVNFTQLFRAINLLNAWDAADLAGLWREKRELDDAMDALGDGEDAGMVEDAISDIANGDDDDGGLIGGDDDDLIEMGAGDAKQALGDINVAEDPEAYQIAIQEQAMKGIDAFRSALLETHEKFEQLYEFNREKMRRQDTSTNSRNPTAAATIPTERRDLGGGAKYSTVPQSVKLSTAPTRKRIYGRRFEIEREKQRRKEDDRGKQQRSGNERGKQRQSGNDSEKQQRNENERSEPND</sequence>
<name>A0A8A2VG12_9EURY</name>
<dbReference type="AlphaFoldDB" id="A0A8A2VG12"/>
<evidence type="ECO:0000313" key="2">
    <source>
        <dbReference type="EMBL" id="QSW99305.1"/>
    </source>
</evidence>
<evidence type="ECO:0000313" key="3">
    <source>
        <dbReference type="Proteomes" id="UP000663203"/>
    </source>
</evidence>
<evidence type="ECO:0000256" key="1">
    <source>
        <dbReference type="SAM" id="MobiDB-lite"/>
    </source>
</evidence>
<gene>
    <name evidence="2" type="ORF">J0X25_18345</name>
</gene>
<reference evidence="2 3" key="1">
    <citation type="submission" date="2021-03" db="EMBL/GenBank/DDBJ databases">
        <title>Haloterrigena longa sp. nov. and Haloterrigena limicola sp. nov., extremely halophilic archaea isolated from a salt lake.</title>
        <authorList>
            <person name="Henglin C."/>
        </authorList>
    </citation>
    <scope>NUCLEOTIDE SEQUENCE [LARGE SCALE GENOMIC DNA]</scope>
    <source>
        <strain evidence="2 3">KZCA68</strain>
    </source>
</reference>
<feature type="compositionally biased region" description="Basic and acidic residues" evidence="1">
    <location>
        <begin position="289"/>
        <end position="317"/>
    </location>
</feature>
<accession>A0A8A2VG12</accession>
<dbReference type="KEGG" id="hakz:J0X25_18345"/>
<feature type="compositionally biased region" description="Basic and acidic residues" evidence="1">
    <location>
        <begin position="324"/>
        <end position="340"/>
    </location>
</feature>